<proteinExistence type="predicted"/>
<gene>
    <name evidence="1" type="ORF">F5144DRAFT_631145</name>
</gene>
<sequence>MATSQEKITVYNVADLKNTTDDALPNYLNSLGFTQSHHLTDVRLALGFSAFTLAAACFGWDYHFGFESTKHLTAVAVAVYTLLNGALTLWIARAERGTVYVGRSKTTGETLRIATRVEKNVPVYRVSVEVTGKDGRREELEFARAFGEWFDAAGHFVAAPFQVVLAGSVPLIGRADPKRAAMAAAVGKGGEGGGGGGGDAAAAYTPEMLDALAKANVSVVGSAAEEATGSEAAAGKTGGKRRKA</sequence>
<name>A0ACB7P1V1_9PEZI</name>
<organism evidence="1 2">
    <name type="scientific">Chaetomium tenue</name>
    <dbReference type="NCBI Taxonomy" id="1854479"/>
    <lineage>
        <taxon>Eukaryota</taxon>
        <taxon>Fungi</taxon>
        <taxon>Dikarya</taxon>
        <taxon>Ascomycota</taxon>
        <taxon>Pezizomycotina</taxon>
        <taxon>Sordariomycetes</taxon>
        <taxon>Sordariomycetidae</taxon>
        <taxon>Sordariales</taxon>
        <taxon>Chaetomiaceae</taxon>
        <taxon>Chaetomium</taxon>
    </lineage>
</organism>
<protein>
    <submittedName>
        <fullName evidence="1">Microsomal signal peptidase 25 kDa subunit-domain-containing protein</fullName>
    </submittedName>
</protein>
<reference evidence="1 2" key="1">
    <citation type="journal article" date="2021" name="Nat. Commun.">
        <title>Genetic determinants of endophytism in the Arabidopsis root mycobiome.</title>
        <authorList>
            <person name="Mesny F."/>
            <person name="Miyauchi S."/>
            <person name="Thiergart T."/>
            <person name="Pickel B."/>
            <person name="Atanasova L."/>
            <person name="Karlsson M."/>
            <person name="Huettel B."/>
            <person name="Barry K.W."/>
            <person name="Haridas S."/>
            <person name="Chen C."/>
            <person name="Bauer D."/>
            <person name="Andreopoulos W."/>
            <person name="Pangilinan J."/>
            <person name="LaButti K."/>
            <person name="Riley R."/>
            <person name="Lipzen A."/>
            <person name="Clum A."/>
            <person name="Drula E."/>
            <person name="Henrissat B."/>
            <person name="Kohler A."/>
            <person name="Grigoriev I.V."/>
            <person name="Martin F.M."/>
            <person name="Hacquard S."/>
        </authorList>
    </citation>
    <scope>NUCLEOTIDE SEQUENCE [LARGE SCALE GENOMIC DNA]</scope>
    <source>
        <strain evidence="1 2">MPI-SDFR-AT-0079</strain>
    </source>
</reference>
<dbReference type="EMBL" id="JAGIZQ010000005">
    <property type="protein sequence ID" value="KAH6627897.1"/>
    <property type="molecule type" value="Genomic_DNA"/>
</dbReference>
<keyword evidence="2" id="KW-1185">Reference proteome</keyword>
<evidence type="ECO:0000313" key="1">
    <source>
        <dbReference type="EMBL" id="KAH6627897.1"/>
    </source>
</evidence>
<accession>A0ACB7P1V1</accession>
<evidence type="ECO:0000313" key="2">
    <source>
        <dbReference type="Proteomes" id="UP000724584"/>
    </source>
</evidence>
<comment type="caution">
    <text evidence="1">The sequence shown here is derived from an EMBL/GenBank/DDBJ whole genome shotgun (WGS) entry which is preliminary data.</text>
</comment>
<dbReference type="Proteomes" id="UP000724584">
    <property type="component" value="Unassembled WGS sequence"/>
</dbReference>